<dbReference type="GO" id="GO:0003723">
    <property type="term" value="F:RNA binding"/>
    <property type="evidence" value="ECO:0007669"/>
    <property type="project" value="TreeGrafter"/>
</dbReference>
<evidence type="ECO:0000256" key="1">
    <source>
        <dbReference type="ARBA" id="ARBA00006857"/>
    </source>
</evidence>
<dbReference type="InterPro" id="IPR000439">
    <property type="entry name" value="Ribosomal_eL15"/>
</dbReference>
<protein>
    <recommendedName>
        <fullName evidence="4">50S ribosomal protein L15e</fullName>
    </recommendedName>
</protein>
<accession>A0A2R6AZ74</accession>
<name>A0A2R6AZ74_9ARCH</name>
<reference evidence="5 6" key="1">
    <citation type="submission" date="2017-04" db="EMBL/GenBank/DDBJ databases">
        <title>Novel microbial lineages endemic to geothermal iron-oxide mats fill important gaps in the evolutionary history of Archaea.</title>
        <authorList>
            <person name="Jay Z.J."/>
            <person name="Beam J.P."/>
            <person name="Dlakic M."/>
            <person name="Rusch D.B."/>
            <person name="Kozubal M.A."/>
            <person name="Inskeep W.P."/>
        </authorList>
    </citation>
    <scope>NUCLEOTIDE SEQUENCE [LARGE SCALE GENOMIC DNA]</scope>
    <source>
        <strain evidence="5">ECH_B_SAG-M15</strain>
    </source>
</reference>
<evidence type="ECO:0000256" key="4">
    <source>
        <dbReference type="ARBA" id="ARBA00035535"/>
    </source>
</evidence>
<organism evidence="5 6">
    <name type="scientific">Candidatus Marsarchaeota G2 archaeon ECH_B_SAG-M15</name>
    <dbReference type="NCBI Taxonomy" id="1978162"/>
    <lineage>
        <taxon>Archaea</taxon>
        <taxon>Candidatus Marsarchaeota</taxon>
        <taxon>Candidatus Marsarchaeota group 2</taxon>
    </lineage>
</organism>
<dbReference type="PANTHER" id="PTHR11847">
    <property type="entry name" value="RIBOSOMAL PROTEIN L15"/>
    <property type="match status" value="1"/>
</dbReference>
<comment type="similarity">
    <text evidence="1">Belongs to the eukaryotic ribosomal protein eL15 family.</text>
</comment>
<sequence>MVSISRLKSHSWKAMVGIRGNTAYVAAYRNRLASWRKQNTIVRVDKPTRIERARSLGFKENNKSIVVRVRVRKGNPYKLRPKAGRRPKRMGVKQWTYKLSDKRIAEGRARAKYSNMRVSGSYLVGEDGLYKWYEVVLLRD</sequence>
<keyword evidence="2" id="KW-0689">Ribosomal protein</keyword>
<keyword evidence="3" id="KW-0687">Ribonucleoprotein</keyword>
<evidence type="ECO:0000256" key="2">
    <source>
        <dbReference type="ARBA" id="ARBA00022980"/>
    </source>
</evidence>
<dbReference type="GO" id="GO:0003735">
    <property type="term" value="F:structural constituent of ribosome"/>
    <property type="evidence" value="ECO:0007669"/>
    <property type="project" value="InterPro"/>
</dbReference>
<proteinExistence type="inferred from homology"/>
<dbReference type="Gene3D" id="3.40.1120.10">
    <property type="entry name" value="Ribosomal protein l15e"/>
    <property type="match status" value="1"/>
</dbReference>
<dbReference type="GO" id="GO:0022625">
    <property type="term" value="C:cytosolic large ribosomal subunit"/>
    <property type="evidence" value="ECO:0007669"/>
    <property type="project" value="TreeGrafter"/>
</dbReference>
<dbReference type="GO" id="GO:0002181">
    <property type="term" value="P:cytoplasmic translation"/>
    <property type="evidence" value="ECO:0007669"/>
    <property type="project" value="TreeGrafter"/>
</dbReference>
<evidence type="ECO:0000313" key="6">
    <source>
        <dbReference type="Proteomes" id="UP000240490"/>
    </source>
</evidence>
<evidence type="ECO:0000256" key="3">
    <source>
        <dbReference type="ARBA" id="ARBA00023274"/>
    </source>
</evidence>
<dbReference type="Pfam" id="PF00827">
    <property type="entry name" value="Ribosomal_L15e"/>
    <property type="match status" value="1"/>
</dbReference>
<dbReference type="InterPro" id="IPR024794">
    <property type="entry name" value="Rbsml_eL15_core_dom_sf"/>
</dbReference>
<dbReference type="SMART" id="SM01384">
    <property type="entry name" value="Ribosomal_L15e"/>
    <property type="match status" value="1"/>
</dbReference>
<dbReference type="InterPro" id="IPR012678">
    <property type="entry name" value="Ribosomal_uL23/eL15/eS24_sf"/>
</dbReference>
<evidence type="ECO:0000313" key="5">
    <source>
        <dbReference type="EMBL" id="PSN91692.1"/>
    </source>
</evidence>
<comment type="caution">
    <text evidence="5">The sequence shown here is derived from an EMBL/GenBank/DDBJ whole genome shotgun (WGS) entry which is preliminary data.</text>
</comment>
<dbReference type="Proteomes" id="UP000240490">
    <property type="component" value="Unassembled WGS sequence"/>
</dbReference>
<dbReference type="SUPFAM" id="SSF54189">
    <property type="entry name" value="Ribosomal proteins S24e, L23 and L15e"/>
    <property type="match status" value="1"/>
</dbReference>
<dbReference type="AlphaFoldDB" id="A0A2R6AZ74"/>
<dbReference type="PANTHER" id="PTHR11847:SF4">
    <property type="entry name" value="LARGE RIBOSOMAL SUBUNIT PROTEIN EL15"/>
    <property type="match status" value="1"/>
</dbReference>
<gene>
    <name evidence="5" type="ORF">B9Q08_02340</name>
</gene>
<dbReference type="EMBL" id="NEXJ01000040">
    <property type="protein sequence ID" value="PSN91692.1"/>
    <property type="molecule type" value="Genomic_DNA"/>
</dbReference>